<organism evidence="2 3">
    <name type="scientific">Stephanodiscus triporus</name>
    <dbReference type="NCBI Taxonomy" id="2934178"/>
    <lineage>
        <taxon>Eukaryota</taxon>
        <taxon>Sar</taxon>
        <taxon>Stramenopiles</taxon>
        <taxon>Ochrophyta</taxon>
        <taxon>Bacillariophyta</taxon>
        <taxon>Coscinodiscophyceae</taxon>
        <taxon>Thalassiosirophycidae</taxon>
        <taxon>Stephanodiscales</taxon>
        <taxon>Stephanodiscaceae</taxon>
        <taxon>Stephanodiscus</taxon>
    </lineage>
</organism>
<proteinExistence type="predicted"/>
<accession>A0ABD3NR91</accession>
<dbReference type="Proteomes" id="UP001530315">
    <property type="component" value="Unassembled WGS sequence"/>
</dbReference>
<feature type="region of interest" description="Disordered" evidence="1">
    <location>
        <begin position="123"/>
        <end position="174"/>
    </location>
</feature>
<feature type="region of interest" description="Disordered" evidence="1">
    <location>
        <begin position="574"/>
        <end position="611"/>
    </location>
</feature>
<feature type="compositionally biased region" description="Basic and acidic residues" evidence="1">
    <location>
        <begin position="165"/>
        <end position="174"/>
    </location>
</feature>
<dbReference type="AlphaFoldDB" id="A0ABD3NR91"/>
<dbReference type="EMBL" id="JALLAZ020001216">
    <property type="protein sequence ID" value="KAL3778452.1"/>
    <property type="molecule type" value="Genomic_DNA"/>
</dbReference>
<feature type="region of interest" description="Disordered" evidence="1">
    <location>
        <begin position="396"/>
        <end position="415"/>
    </location>
</feature>
<evidence type="ECO:0000256" key="1">
    <source>
        <dbReference type="SAM" id="MobiDB-lite"/>
    </source>
</evidence>
<keyword evidence="3" id="KW-1185">Reference proteome</keyword>
<evidence type="ECO:0000313" key="3">
    <source>
        <dbReference type="Proteomes" id="UP001530315"/>
    </source>
</evidence>
<protein>
    <submittedName>
        <fullName evidence="2">Uncharacterized protein</fullName>
    </submittedName>
</protein>
<feature type="compositionally biased region" description="Low complexity" evidence="1">
    <location>
        <begin position="131"/>
        <end position="145"/>
    </location>
</feature>
<evidence type="ECO:0000313" key="2">
    <source>
        <dbReference type="EMBL" id="KAL3778452.1"/>
    </source>
</evidence>
<gene>
    <name evidence="2" type="ORF">ACHAW5_001771</name>
</gene>
<reference evidence="2 3" key="1">
    <citation type="submission" date="2024-10" db="EMBL/GenBank/DDBJ databases">
        <title>Updated reference genomes for cyclostephanoid diatoms.</title>
        <authorList>
            <person name="Roberts W.R."/>
            <person name="Alverson A.J."/>
        </authorList>
    </citation>
    <scope>NUCLEOTIDE SEQUENCE [LARGE SCALE GENOMIC DNA]</scope>
    <source>
        <strain evidence="2 3">AJA276-08</strain>
    </source>
</reference>
<comment type="caution">
    <text evidence="2">The sequence shown here is derived from an EMBL/GenBank/DDBJ whole genome shotgun (WGS) entry which is preliminary data.</text>
</comment>
<sequence>MVHATPSLWDHPSLIVANITQRIRSKDYSSRNDTHHTLFVVTSRRKSPKLVMPCHLDHPRIPPRRAAFKALFALCVLLVLSDASAAESSSSFDGMLNSYQAYRAYMKGDSGGARRRKLLNDVEATEEERPAASSSRVLPSSPSRSNAGAKGGPSSNNRGRHRREQLKLTTEKSESSTMCSCSPRVFHLRFDFSTNCSDDDIKSNGGIRGTLCLLGEAPDVDVGVPVPDTGVDVSEAPTYLVDDTPAPTIQPSPVIAPSPSAPPVADDITILPTWSPDGNDIIPSPSAPPVADDITILPTWSTSAPPVTAVPIPAGDGSEAPTYAHVGDNIADTYFPTFAPTTVGADPFAPPGAGSAVIDSVLEDGGGDDAPASKRKHHRMKEDMRANSAAIAAVVSPPTPTPHLASSDATPYPTDDETYPPTFVVAEYDGGGQWKFPASWAAAAATTSGGGGGGGGSGRLLTDGGGSSFGRWMSDDQYISIPHDPSDSKDITLSYTSKSAALDPAVPLDDQLDLLPGGVVLILIGQTNNGEIVRNRVMWTYTMGCGKKDVTMKAGEGLGWTIFLLDNFDLDESKASGKTGKSRRRRMERNHQLDRNRKQWSPSQQVKDDRAEEMAYNIFGRRLSRYNEATRIKSTATESGKPQKRRLRTRIV</sequence>
<name>A0ABD3NR91_9STRA</name>